<comment type="caution">
    <text evidence="2">The sequence shown here is derived from an EMBL/GenBank/DDBJ whole genome shotgun (WGS) entry which is preliminary data.</text>
</comment>
<accession>A0A9W8YHG0</accession>
<dbReference type="Proteomes" id="UP001140560">
    <property type="component" value="Unassembled WGS sequence"/>
</dbReference>
<reference evidence="2" key="1">
    <citation type="submission" date="2022-10" db="EMBL/GenBank/DDBJ databases">
        <title>Tapping the CABI collections for fungal endophytes: first genome assemblies for Collariella, Neodidymelliopsis, Ascochyta clinopodiicola, Didymella pomorum, Didymosphaeria variabile, Neocosmospora piperis and Neocucurbitaria cava.</title>
        <authorList>
            <person name="Hill R."/>
        </authorList>
    </citation>
    <scope>NUCLEOTIDE SEQUENCE</scope>
    <source>
        <strain evidence="2">IMI 356814</strain>
    </source>
</reference>
<keyword evidence="3" id="KW-1185">Reference proteome</keyword>
<protein>
    <recommendedName>
        <fullName evidence="1">Heterokaryon incompatibility domain-containing protein</fullName>
    </recommendedName>
</protein>
<dbReference type="PANTHER" id="PTHR33112:SF16">
    <property type="entry name" value="HETEROKARYON INCOMPATIBILITY DOMAIN-CONTAINING PROTEIN"/>
    <property type="match status" value="1"/>
</dbReference>
<proteinExistence type="predicted"/>
<dbReference type="AlphaFoldDB" id="A0A9W8YHG0"/>
<gene>
    <name evidence="2" type="ORF">N0V83_000827</name>
</gene>
<evidence type="ECO:0000259" key="1">
    <source>
        <dbReference type="Pfam" id="PF06985"/>
    </source>
</evidence>
<evidence type="ECO:0000313" key="3">
    <source>
        <dbReference type="Proteomes" id="UP001140560"/>
    </source>
</evidence>
<organism evidence="2 3">
    <name type="scientific">Neocucurbitaria cava</name>
    <dbReference type="NCBI Taxonomy" id="798079"/>
    <lineage>
        <taxon>Eukaryota</taxon>
        <taxon>Fungi</taxon>
        <taxon>Dikarya</taxon>
        <taxon>Ascomycota</taxon>
        <taxon>Pezizomycotina</taxon>
        <taxon>Dothideomycetes</taxon>
        <taxon>Pleosporomycetidae</taxon>
        <taxon>Pleosporales</taxon>
        <taxon>Pleosporineae</taxon>
        <taxon>Cucurbitariaceae</taxon>
        <taxon>Neocucurbitaria</taxon>
    </lineage>
</organism>
<feature type="domain" description="Heterokaryon incompatibility" evidence="1">
    <location>
        <begin position="207"/>
        <end position="358"/>
    </location>
</feature>
<evidence type="ECO:0000313" key="2">
    <source>
        <dbReference type="EMBL" id="KAJ4377997.1"/>
    </source>
</evidence>
<name>A0A9W8YHG0_9PLEO</name>
<dbReference type="InterPro" id="IPR010730">
    <property type="entry name" value="HET"/>
</dbReference>
<sequence length="803" mass="91297">MFCNRCQEFWGEALSRAEIPQIINSCVDVRWNHHEIVLHQSIRDLKTASDLRCRLCRIIYYTPTEYEHDKLLKDVDEPLDVVLSLNTANGPHPVLMAEFQAKSENGTQPIIPKRWVASCSGLFSDDDLATTLKRSVETENNSTGSDAALELAAFWTKTCINGHEKCRAPTSHGTTSFVPTRLLDVSNGAIRLIESKSEIRDGTDRSFIALSHCWGLIPIIRTLTSNYDDHRKGISPERLSKTFMEAVHTTRKLGYRYIWIDSLCIKQDDGADWAAEAATMCDVYQYAALTIAAAHAPGGDVGCYAERDALLHLPFFIELPESPASSKATRIYFTSYGRVKDVGGGDPALYGRAWVLQEQILSPRMLIFDGSQIKWECLTMHGSESSPTSGTTRHSLYHKHIRSGIMDDFEFFDTPADKTSEDRGFWARLKHQYWCYIVMDYTHRGMTKSRDRLVALAGIGKALSRHTKNRYLAGLWSEHFTTGLLWSLAHNEKFTMSAADNFDVDKNEKIRHEEDLAPSWSWASVTAPVMYASNELLNYDRICNVVNVSVSGDIDKQTGRAEICGHIRRGYVNAVYPYAIREAAAEYPHMATIKPAGNLGREEMKFKGRMFHPNDWFLFSEKSPSTGKSDASDQHLTTHGNFRLVRGTFKPDQIIKPSQEITFIAIAQQHFGAQLETRLASHQDDDALKVHSLVLLPTSRVPGEYKRVGLAIWDECAWYGYLCGWKDARDRIVERPGRWTEEGKWSKEGWLDKVGRKLWWDDLEFYEETKKGDHQHEYEANCLPDMAKYHKKVVVEEKTVVIV</sequence>
<dbReference type="Pfam" id="PF06985">
    <property type="entry name" value="HET"/>
    <property type="match status" value="1"/>
</dbReference>
<dbReference type="EMBL" id="JAPEUY010000001">
    <property type="protein sequence ID" value="KAJ4377997.1"/>
    <property type="molecule type" value="Genomic_DNA"/>
</dbReference>
<dbReference type="OrthoDB" id="5125733at2759"/>
<dbReference type="PANTHER" id="PTHR33112">
    <property type="entry name" value="DOMAIN PROTEIN, PUTATIVE-RELATED"/>
    <property type="match status" value="1"/>
</dbReference>